<sequence length="265" mass="30801">MLVGEVKIAEDADFTKLRNLCEIHEDWKVEYNKNNIMVWTKTTDLCDFKMLKLRSIFQDITASTVFDVINDPVYRKNWDINMIEAYEICQLSPNNDIGYYAMKVPKPLKNRDFVTERSWLDLGKEYLIFNHSVSHAAIPLKKNFVRGISYITGYQITSLHGDCHLPGVQVTYVTQSDPRGKLPSWAVNKAATILAPKLLSKLHKACIKYNSWKSNNDPLWKPWIYPEQNTLPKINYEDVMPFEVKESDELIDETDALEEDIMEED</sequence>
<dbReference type="Gene3D" id="3.30.530.20">
    <property type="match status" value="1"/>
</dbReference>
<dbReference type="EMBL" id="KB095905">
    <property type="protein sequence ID" value="ESO09879.1"/>
    <property type="molecule type" value="Genomic_DNA"/>
</dbReference>
<dbReference type="CTD" id="20214806"/>
<keyword evidence="9" id="KW-0445">Lipid transport</keyword>
<reference evidence="20" key="1">
    <citation type="submission" date="2012-12" db="EMBL/GenBank/DDBJ databases">
        <authorList>
            <person name="Hellsten U."/>
            <person name="Grimwood J."/>
            <person name="Chapman J.A."/>
            <person name="Shapiro H."/>
            <person name="Aerts A."/>
            <person name="Otillar R.P."/>
            <person name="Terry A.Y."/>
            <person name="Boore J.L."/>
            <person name="Simakov O."/>
            <person name="Marletaz F."/>
            <person name="Cho S.-J."/>
            <person name="Edsinger-Gonzales E."/>
            <person name="Havlak P."/>
            <person name="Kuo D.-H."/>
            <person name="Larsson T."/>
            <person name="Lv J."/>
            <person name="Arendt D."/>
            <person name="Savage R."/>
            <person name="Osoegawa K."/>
            <person name="de Jong P."/>
            <person name="Lindberg D.R."/>
            <person name="Seaver E.C."/>
            <person name="Weisblat D.A."/>
            <person name="Putnam N.H."/>
            <person name="Grigoriev I.V."/>
            <person name="Rokhsar D.S."/>
        </authorList>
    </citation>
    <scope>NUCLEOTIDE SEQUENCE</scope>
</reference>
<feature type="domain" description="START" evidence="17">
    <location>
        <begin position="25"/>
        <end position="211"/>
    </location>
</feature>
<dbReference type="InterPro" id="IPR041951">
    <property type="entry name" value="STARD10_START"/>
</dbReference>
<keyword evidence="7" id="KW-0282">Flagellum</keyword>
<dbReference type="PANTHER" id="PTHR19308">
    <property type="entry name" value="PHOSPHATIDYLCHOLINE TRANSFER PROTEIN"/>
    <property type="match status" value="1"/>
</dbReference>
<evidence type="ECO:0000256" key="9">
    <source>
        <dbReference type="ARBA" id="ARBA00023055"/>
    </source>
</evidence>
<evidence type="ECO:0000256" key="6">
    <source>
        <dbReference type="ARBA" id="ARBA00022553"/>
    </source>
</evidence>
<evidence type="ECO:0000259" key="17">
    <source>
        <dbReference type="PROSITE" id="PS50848"/>
    </source>
</evidence>
<proteinExistence type="predicted"/>
<evidence type="ECO:0000256" key="2">
    <source>
        <dbReference type="ARBA" id="ARBA00004370"/>
    </source>
</evidence>
<evidence type="ECO:0000256" key="11">
    <source>
        <dbReference type="ARBA" id="ARBA00023121"/>
    </source>
</evidence>
<dbReference type="eggNOG" id="KOG2761">
    <property type="taxonomic scope" value="Eukaryota"/>
</dbReference>
<dbReference type="FunFam" id="3.30.530.20:FF:000008">
    <property type="entry name" value="START domain containing 10"/>
    <property type="match status" value="1"/>
</dbReference>
<evidence type="ECO:0000313" key="18">
    <source>
        <dbReference type="EMBL" id="ESO09879.1"/>
    </source>
</evidence>
<evidence type="ECO:0000256" key="10">
    <source>
        <dbReference type="ARBA" id="ARBA00023069"/>
    </source>
</evidence>
<evidence type="ECO:0000256" key="1">
    <source>
        <dbReference type="ARBA" id="ARBA00004230"/>
    </source>
</evidence>
<evidence type="ECO:0000256" key="8">
    <source>
        <dbReference type="ARBA" id="ARBA00022990"/>
    </source>
</evidence>
<dbReference type="SUPFAM" id="SSF55961">
    <property type="entry name" value="Bet v1-like"/>
    <property type="match status" value="1"/>
</dbReference>
<evidence type="ECO:0000313" key="19">
    <source>
        <dbReference type="EnsemblMetazoa" id="HelroP72797"/>
    </source>
</evidence>
<keyword evidence="4" id="KW-0813">Transport</keyword>
<dbReference type="GO" id="GO:0005829">
    <property type="term" value="C:cytosol"/>
    <property type="evidence" value="ECO:0007669"/>
    <property type="project" value="UniProtKB-ARBA"/>
</dbReference>
<dbReference type="PANTHER" id="PTHR19308:SF14">
    <property type="entry name" value="START DOMAIN-CONTAINING PROTEIN"/>
    <property type="match status" value="1"/>
</dbReference>
<dbReference type="CDD" id="cd08871">
    <property type="entry name" value="START_STARD10-like"/>
    <property type="match status" value="1"/>
</dbReference>
<reference evidence="19" key="3">
    <citation type="submission" date="2015-06" db="UniProtKB">
        <authorList>
            <consortium name="EnsemblMetazoa"/>
        </authorList>
    </citation>
    <scope>IDENTIFICATION</scope>
</reference>
<name>T1G158_HELRO</name>
<dbReference type="GeneID" id="20214806"/>
<keyword evidence="12" id="KW-0472">Membrane</keyword>
<dbReference type="RefSeq" id="XP_009011693.1">
    <property type="nucleotide sequence ID" value="XM_009013445.1"/>
</dbReference>
<evidence type="ECO:0000256" key="13">
    <source>
        <dbReference type="ARBA" id="ARBA00023273"/>
    </source>
</evidence>
<keyword evidence="8" id="KW-0007">Acetylation</keyword>
<evidence type="ECO:0000256" key="12">
    <source>
        <dbReference type="ARBA" id="ARBA00023136"/>
    </source>
</evidence>
<dbReference type="AlphaFoldDB" id="T1G158"/>
<evidence type="ECO:0000256" key="7">
    <source>
        <dbReference type="ARBA" id="ARBA00022846"/>
    </source>
</evidence>
<dbReference type="Pfam" id="PF01852">
    <property type="entry name" value="START"/>
    <property type="match status" value="1"/>
</dbReference>
<dbReference type="GO" id="GO:0016020">
    <property type="term" value="C:membrane"/>
    <property type="evidence" value="ECO:0007669"/>
    <property type="project" value="UniProtKB-SubCell"/>
</dbReference>
<keyword evidence="6" id="KW-0597">Phosphoprotein</keyword>
<dbReference type="GO" id="GO:0006869">
    <property type="term" value="P:lipid transport"/>
    <property type="evidence" value="ECO:0007669"/>
    <property type="project" value="UniProtKB-KW"/>
</dbReference>
<evidence type="ECO:0000313" key="20">
    <source>
        <dbReference type="Proteomes" id="UP000015101"/>
    </source>
</evidence>
<dbReference type="KEGG" id="hro:HELRODRAFT_72797"/>
<keyword evidence="10" id="KW-0969">Cilium</keyword>
<keyword evidence="13" id="KW-0966">Cell projection</keyword>
<dbReference type="InParanoid" id="T1G158"/>
<evidence type="ECO:0000256" key="16">
    <source>
        <dbReference type="ARBA" id="ARBA00080073"/>
    </source>
</evidence>
<gene>
    <name evidence="19" type="primary">20214806</name>
    <name evidence="18" type="ORF">HELRODRAFT_72797</name>
</gene>
<dbReference type="InterPro" id="IPR023393">
    <property type="entry name" value="START-like_dom_sf"/>
</dbReference>
<keyword evidence="11" id="KW-0446">Lipid-binding</keyword>
<accession>T1G158</accession>
<organism evidence="19 20">
    <name type="scientific">Helobdella robusta</name>
    <name type="common">Californian leech</name>
    <dbReference type="NCBI Taxonomy" id="6412"/>
    <lineage>
        <taxon>Eukaryota</taxon>
        <taxon>Metazoa</taxon>
        <taxon>Spiralia</taxon>
        <taxon>Lophotrochozoa</taxon>
        <taxon>Annelida</taxon>
        <taxon>Clitellata</taxon>
        <taxon>Hirudinea</taxon>
        <taxon>Rhynchobdellida</taxon>
        <taxon>Glossiphoniidae</taxon>
        <taxon>Helobdella</taxon>
    </lineage>
</organism>
<dbReference type="GO" id="GO:0031514">
    <property type="term" value="C:motile cilium"/>
    <property type="evidence" value="ECO:0007669"/>
    <property type="project" value="UniProtKB-SubCell"/>
</dbReference>
<dbReference type="SMART" id="SM00234">
    <property type="entry name" value="START"/>
    <property type="match status" value="1"/>
</dbReference>
<dbReference type="HOGENOM" id="CLU_064150_0_0_1"/>
<dbReference type="EMBL" id="AMQM01002831">
    <property type="status" value="NOT_ANNOTATED_CDS"/>
    <property type="molecule type" value="Genomic_DNA"/>
</dbReference>
<evidence type="ECO:0000256" key="3">
    <source>
        <dbReference type="ARBA" id="ARBA00004496"/>
    </source>
</evidence>
<evidence type="ECO:0000256" key="5">
    <source>
        <dbReference type="ARBA" id="ARBA00022490"/>
    </source>
</evidence>
<keyword evidence="20" id="KW-1185">Reference proteome</keyword>
<dbReference type="InterPro" id="IPR051213">
    <property type="entry name" value="START_lipid_transfer"/>
</dbReference>
<evidence type="ECO:0000256" key="14">
    <source>
        <dbReference type="ARBA" id="ARBA00070345"/>
    </source>
</evidence>
<dbReference type="InterPro" id="IPR002913">
    <property type="entry name" value="START_lipid-bd_dom"/>
</dbReference>
<dbReference type="STRING" id="6412.T1G158"/>
<comment type="subcellular location">
    <subcellularLocation>
        <location evidence="1">Cell projection</location>
        <location evidence="1">Cilium</location>
        <location evidence="1">Flagellum</location>
    </subcellularLocation>
    <subcellularLocation>
        <location evidence="3">Cytoplasm</location>
    </subcellularLocation>
    <subcellularLocation>
        <location evidence="2">Membrane</location>
    </subcellularLocation>
</comment>
<dbReference type="OrthoDB" id="5403181at2759"/>
<reference evidence="18 20" key="2">
    <citation type="journal article" date="2013" name="Nature">
        <title>Insights into bilaterian evolution from three spiralian genomes.</title>
        <authorList>
            <person name="Simakov O."/>
            <person name="Marletaz F."/>
            <person name="Cho S.J."/>
            <person name="Edsinger-Gonzales E."/>
            <person name="Havlak P."/>
            <person name="Hellsten U."/>
            <person name="Kuo D.H."/>
            <person name="Larsson T."/>
            <person name="Lv J."/>
            <person name="Arendt D."/>
            <person name="Savage R."/>
            <person name="Osoegawa K."/>
            <person name="de Jong P."/>
            <person name="Grimwood J."/>
            <person name="Chapman J.A."/>
            <person name="Shapiro H."/>
            <person name="Aerts A."/>
            <person name="Otillar R.P."/>
            <person name="Terry A.Y."/>
            <person name="Boore J.L."/>
            <person name="Grigoriev I.V."/>
            <person name="Lindberg D.R."/>
            <person name="Seaver E.C."/>
            <person name="Weisblat D.A."/>
            <person name="Putnam N.H."/>
            <person name="Rokhsar D.S."/>
        </authorList>
    </citation>
    <scope>NUCLEOTIDE SEQUENCE</scope>
</reference>
<keyword evidence="5" id="KW-0963">Cytoplasm</keyword>
<evidence type="ECO:0000256" key="15">
    <source>
        <dbReference type="ARBA" id="ARBA00076937"/>
    </source>
</evidence>
<protein>
    <recommendedName>
        <fullName evidence="14">START domain-containing protein 10</fullName>
    </recommendedName>
    <alternativeName>
        <fullName evidence="15">PCTP-like protein</fullName>
    </alternativeName>
    <alternativeName>
        <fullName evidence="16">StAR-related lipid transfer protein 10</fullName>
    </alternativeName>
</protein>
<dbReference type="OMA" id="PNYKPWH"/>
<dbReference type="Proteomes" id="UP000015101">
    <property type="component" value="Unassembled WGS sequence"/>
</dbReference>
<dbReference type="EnsemblMetazoa" id="HelroT72797">
    <property type="protein sequence ID" value="HelroP72797"/>
    <property type="gene ID" value="HelroG72797"/>
</dbReference>
<evidence type="ECO:0000256" key="4">
    <source>
        <dbReference type="ARBA" id="ARBA00022448"/>
    </source>
</evidence>
<dbReference type="GO" id="GO:0008289">
    <property type="term" value="F:lipid binding"/>
    <property type="evidence" value="ECO:0007669"/>
    <property type="project" value="UniProtKB-KW"/>
</dbReference>
<dbReference type="PROSITE" id="PS50848">
    <property type="entry name" value="START"/>
    <property type="match status" value="1"/>
</dbReference>